<proteinExistence type="predicted"/>
<name>A0A1T1HCE2_OCELI</name>
<dbReference type="GO" id="GO:0009055">
    <property type="term" value="F:electron transfer activity"/>
    <property type="evidence" value="ECO:0007669"/>
    <property type="project" value="InterPro"/>
</dbReference>
<dbReference type="RefSeq" id="WP_078318811.1">
    <property type="nucleotide sequence ID" value="NZ_FXTS01000002.1"/>
</dbReference>
<keyword evidence="2 4" id="KW-0479">Metal-binding</keyword>
<dbReference type="GO" id="GO:0020037">
    <property type="term" value="F:heme binding"/>
    <property type="evidence" value="ECO:0007669"/>
    <property type="project" value="InterPro"/>
</dbReference>
<reference evidence="6" key="1">
    <citation type="submission" date="2017-02" db="EMBL/GenBank/DDBJ databases">
        <title>Draft Genome Sequence of the Salt Water Bacterium Oceanospirillum linum ATCC 11336.</title>
        <authorList>
            <person name="Trachtenberg A.M."/>
            <person name="Carney J.G."/>
            <person name="Linnane J.D."/>
            <person name="Rheaume B.A."/>
            <person name="Pitts N.L."/>
            <person name="Mykles D.L."/>
            <person name="Maclea K.S."/>
        </authorList>
    </citation>
    <scope>NUCLEOTIDE SEQUENCE [LARGE SCALE GENOMIC DNA]</scope>
    <source>
        <strain evidence="6">ATCC 11336</strain>
    </source>
</reference>
<gene>
    <name evidence="6" type="ORF">BTA35_0205415</name>
</gene>
<accession>A0A1T1HCE2</accession>
<sequence length="121" mass="13483">MADARLSPCLIEFSRKIVMALLLPASLLMTGCFYNDDTPSGSATGKQMYTEYCASCHKANGLGKFLMGIPANATHKLSRAEVVKLIREGDPRYPRMPTFPQIKFSQADKIAHYLAELKQQR</sequence>
<feature type="domain" description="Cytochrome c" evidence="5">
    <location>
        <begin position="40"/>
        <end position="118"/>
    </location>
</feature>
<keyword evidence="1 4" id="KW-0349">Heme</keyword>
<evidence type="ECO:0000256" key="4">
    <source>
        <dbReference type="PROSITE-ProRule" id="PRU00433"/>
    </source>
</evidence>
<dbReference type="InterPro" id="IPR036909">
    <property type="entry name" value="Cyt_c-like_dom_sf"/>
</dbReference>
<evidence type="ECO:0000259" key="5">
    <source>
        <dbReference type="PROSITE" id="PS51007"/>
    </source>
</evidence>
<dbReference type="PROSITE" id="PS51257">
    <property type="entry name" value="PROKAR_LIPOPROTEIN"/>
    <property type="match status" value="1"/>
</dbReference>
<dbReference type="GO" id="GO:0046872">
    <property type="term" value="F:metal ion binding"/>
    <property type="evidence" value="ECO:0007669"/>
    <property type="project" value="UniProtKB-KW"/>
</dbReference>
<keyword evidence="3 4" id="KW-0408">Iron</keyword>
<dbReference type="STRING" id="966.BTA35_0205415"/>
<dbReference type="SUPFAM" id="SSF46626">
    <property type="entry name" value="Cytochrome c"/>
    <property type="match status" value="1"/>
</dbReference>
<protein>
    <recommendedName>
        <fullName evidence="5">Cytochrome c domain-containing protein</fullName>
    </recommendedName>
</protein>
<keyword evidence="7" id="KW-1185">Reference proteome</keyword>
<dbReference type="InterPro" id="IPR009056">
    <property type="entry name" value="Cyt_c-like_dom"/>
</dbReference>
<evidence type="ECO:0000256" key="2">
    <source>
        <dbReference type="ARBA" id="ARBA00022723"/>
    </source>
</evidence>
<dbReference type="Gene3D" id="1.10.760.10">
    <property type="entry name" value="Cytochrome c-like domain"/>
    <property type="match status" value="1"/>
</dbReference>
<dbReference type="Pfam" id="PF13442">
    <property type="entry name" value="Cytochrome_CBB3"/>
    <property type="match status" value="1"/>
</dbReference>
<dbReference type="PROSITE" id="PS51007">
    <property type="entry name" value="CYTC"/>
    <property type="match status" value="1"/>
</dbReference>
<dbReference type="Proteomes" id="UP000190064">
    <property type="component" value="Unassembled WGS sequence"/>
</dbReference>
<comment type="caution">
    <text evidence="6">The sequence shown here is derived from an EMBL/GenBank/DDBJ whole genome shotgun (WGS) entry which is preliminary data.</text>
</comment>
<dbReference type="AlphaFoldDB" id="A0A1T1HCE2"/>
<evidence type="ECO:0000256" key="1">
    <source>
        <dbReference type="ARBA" id="ARBA00022617"/>
    </source>
</evidence>
<evidence type="ECO:0000313" key="7">
    <source>
        <dbReference type="Proteomes" id="UP000190064"/>
    </source>
</evidence>
<evidence type="ECO:0000313" key="6">
    <source>
        <dbReference type="EMBL" id="OOV87482.1"/>
    </source>
</evidence>
<dbReference type="EMBL" id="MTSD02000002">
    <property type="protein sequence ID" value="OOV87482.1"/>
    <property type="molecule type" value="Genomic_DNA"/>
</dbReference>
<organism evidence="6 7">
    <name type="scientific">Oceanospirillum linum</name>
    <dbReference type="NCBI Taxonomy" id="966"/>
    <lineage>
        <taxon>Bacteria</taxon>
        <taxon>Pseudomonadati</taxon>
        <taxon>Pseudomonadota</taxon>
        <taxon>Gammaproteobacteria</taxon>
        <taxon>Oceanospirillales</taxon>
        <taxon>Oceanospirillaceae</taxon>
        <taxon>Oceanospirillum</taxon>
    </lineage>
</organism>
<evidence type="ECO:0000256" key="3">
    <source>
        <dbReference type="ARBA" id="ARBA00023004"/>
    </source>
</evidence>